<feature type="region of interest" description="Important for the catalytic mechanism of dephosphorylation" evidence="14">
    <location>
        <begin position="268"/>
        <end position="273"/>
    </location>
</feature>
<reference evidence="17" key="2">
    <citation type="submission" date="2021-09" db="EMBL/GenBank/DDBJ databases">
        <authorList>
            <person name="Gilroy R."/>
        </authorList>
    </citation>
    <scope>NUCLEOTIDE SEQUENCE</scope>
    <source>
        <strain evidence="17">CHK179-5677</strain>
    </source>
</reference>
<dbReference type="RefSeq" id="WP_294536401.1">
    <property type="nucleotide sequence ID" value="NZ_DYUC01000020.1"/>
</dbReference>
<proteinExistence type="inferred from homology"/>
<reference evidence="17" key="1">
    <citation type="journal article" date="2021" name="PeerJ">
        <title>Extensive microbial diversity within the chicken gut microbiome revealed by metagenomics and culture.</title>
        <authorList>
            <person name="Gilroy R."/>
            <person name="Ravi A."/>
            <person name="Getino M."/>
            <person name="Pursley I."/>
            <person name="Horton D.L."/>
            <person name="Alikhan N.F."/>
            <person name="Baker D."/>
            <person name="Gharbi K."/>
            <person name="Hall N."/>
            <person name="Watson M."/>
            <person name="Adriaenssens E.M."/>
            <person name="Foster-Nyarko E."/>
            <person name="Jarju S."/>
            <person name="Secka A."/>
            <person name="Antonio M."/>
            <person name="Oren A."/>
            <person name="Chaudhuri R.R."/>
            <person name="La Ragione R."/>
            <person name="Hildebrand F."/>
            <person name="Pallen M.J."/>
        </authorList>
    </citation>
    <scope>NUCLEOTIDE SEQUENCE</scope>
    <source>
        <strain evidence="17">CHK179-5677</strain>
    </source>
</reference>
<evidence type="ECO:0000256" key="9">
    <source>
        <dbReference type="ARBA" id="ARBA00022840"/>
    </source>
</evidence>
<dbReference type="GO" id="GO:0000155">
    <property type="term" value="F:phosphorelay sensor kinase activity"/>
    <property type="evidence" value="ECO:0007669"/>
    <property type="project" value="InterPro"/>
</dbReference>
<comment type="caution">
    <text evidence="17">The sequence shown here is derived from an EMBL/GenBank/DDBJ whole genome shotgun (WGS) entry which is preliminary data.</text>
</comment>
<feature type="binding site" evidence="14">
    <location>
        <begin position="157"/>
        <end position="164"/>
    </location>
    <ligand>
        <name>ATP</name>
        <dbReference type="ChEBI" id="CHEBI:30616"/>
    </ligand>
</feature>
<organism evidence="17 18">
    <name type="scientific">Pseudoflavonifractor capillosus</name>
    <dbReference type="NCBI Taxonomy" id="106588"/>
    <lineage>
        <taxon>Bacteria</taxon>
        <taxon>Bacillati</taxon>
        <taxon>Bacillota</taxon>
        <taxon>Clostridia</taxon>
        <taxon>Eubacteriales</taxon>
        <taxon>Oscillospiraceae</taxon>
        <taxon>Pseudoflavonifractor</taxon>
    </lineage>
</organism>
<sequence>MESLYSVPLGKLISEFNLEVIRSGKDYEARAIRTEDVNRPGLQLIGFFDYFDPKRIQMIGRVETTYLTGLTPEARRECFDSLMAHDIPCLIISRGMEPFPECMEMAEKYDRTILRTQETTSTFMSALIAYLRTELSPRITRHGVLVEIYGEGVLLLGESGVGKSETAIELVKRGHRLIADDAVEIKRAGTKRLVGTAPELIRHYIELRGIGVIDVRRLFGMSAIKEESDIDLVINLEQWKDGAMYDRLGLENLYTTILDVQIPSLTVPVKPGRNLAVIIEVAAMNNRHKKMGYNAALEFTKQINEHFDQAMSQQLKG</sequence>
<dbReference type="Pfam" id="PF02603">
    <property type="entry name" value="Hpr_kinase_N"/>
    <property type="match status" value="1"/>
</dbReference>
<feature type="active site" evidence="14">
    <location>
        <position position="142"/>
    </location>
</feature>
<dbReference type="InterPro" id="IPR027417">
    <property type="entry name" value="P-loop_NTPase"/>
</dbReference>
<keyword evidence="5 14" id="KW-0808">Transferase</keyword>
<dbReference type="InterPro" id="IPR011104">
    <property type="entry name" value="Hpr_kin/Pase_C"/>
</dbReference>
<evidence type="ECO:0000259" key="15">
    <source>
        <dbReference type="Pfam" id="PF02603"/>
    </source>
</evidence>
<evidence type="ECO:0000313" key="18">
    <source>
        <dbReference type="Proteomes" id="UP000760668"/>
    </source>
</evidence>
<evidence type="ECO:0000256" key="11">
    <source>
        <dbReference type="ARBA" id="ARBA00023268"/>
    </source>
</evidence>
<feature type="domain" description="HPr(Ser) kinase/phosphorylase N-terminal" evidence="15">
    <location>
        <begin position="9"/>
        <end position="131"/>
    </location>
</feature>
<evidence type="ECO:0000259" key="16">
    <source>
        <dbReference type="Pfam" id="PF07475"/>
    </source>
</evidence>
<evidence type="ECO:0000256" key="4">
    <source>
        <dbReference type="ARBA" id="ARBA00022527"/>
    </source>
</evidence>
<feature type="binding site" evidence="14">
    <location>
        <position position="206"/>
    </location>
    <ligand>
        <name>Mg(2+)</name>
        <dbReference type="ChEBI" id="CHEBI:18420"/>
    </ligand>
</feature>
<keyword evidence="11 14" id="KW-0511">Multifunctional enzyme</keyword>
<feature type="region of interest" description="Important for the catalytic mechanism of both phosphorylation and dephosphorylation" evidence="14">
    <location>
        <begin position="205"/>
        <end position="214"/>
    </location>
</feature>
<comment type="catalytic activity">
    <reaction evidence="1 14">
        <text>[HPr protein]-L-serine + ATP = [HPr protein]-O-phospho-L-serine + ADP + H(+)</text>
        <dbReference type="Rhea" id="RHEA:46600"/>
        <dbReference type="Rhea" id="RHEA-COMP:11602"/>
        <dbReference type="Rhea" id="RHEA-COMP:11603"/>
        <dbReference type="ChEBI" id="CHEBI:15378"/>
        <dbReference type="ChEBI" id="CHEBI:29999"/>
        <dbReference type="ChEBI" id="CHEBI:30616"/>
        <dbReference type="ChEBI" id="CHEBI:83421"/>
        <dbReference type="ChEBI" id="CHEBI:456216"/>
    </reaction>
</comment>
<dbReference type="GO" id="GO:0005524">
    <property type="term" value="F:ATP binding"/>
    <property type="evidence" value="ECO:0007669"/>
    <property type="project" value="UniProtKB-UniRule"/>
</dbReference>
<feature type="active site" description="Proton acceptor; for phosphorylation activity. Proton donor; for dephosphorylation activity" evidence="14">
    <location>
        <position position="181"/>
    </location>
</feature>
<gene>
    <name evidence="14 17" type="primary">hprK</name>
    <name evidence="17" type="ORF">K8V01_02300</name>
</gene>
<evidence type="ECO:0000256" key="12">
    <source>
        <dbReference type="ARBA" id="ARBA00023277"/>
    </source>
</evidence>
<dbReference type="EC" id="2.7.11.-" evidence="14"/>
<dbReference type="Gene3D" id="3.40.1390.20">
    <property type="entry name" value="HprK N-terminal domain-like"/>
    <property type="match status" value="1"/>
</dbReference>
<feature type="active site" evidence="14">
    <location>
        <position position="247"/>
    </location>
</feature>
<dbReference type="PANTHER" id="PTHR30305:SF1">
    <property type="entry name" value="HPR KINASE_PHOSPHORYLASE"/>
    <property type="match status" value="1"/>
</dbReference>
<dbReference type="InterPro" id="IPR011126">
    <property type="entry name" value="Hpr_kin/Pase_Hpr_N"/>
</dbReference>
<dbReference type="EC" id="2.7.4.-" evidence="14"/>
<dbReference type="SUPFAM" id="SSF75138">
    <property type="entry name" value="HprK N-terminal domain-like"/>
    <property type="match status" value="1"/>
</dbReference>
<dbReference type="FunFam" id="3.40.50.300:FF:000174">
    <property type="entry name" value="HPr kinase/phosphorylase"/>
    <property type="match status" value="1"/>
</dbReference>
<comment type="subunit">
    <text evidence="14">Homohexamer.</text>
</comment>
<dbReference type="Proteomes" id="UP000760668">
    <property type="component" value="Unassembled WGS sequence"/>
</dbReference>
<evidence type="ECO:0000313" key="17">
    <source>
        <dbReference type="EMBL" id="HJG85853.1"/>
    </source>
</evidence>
<keyword evidence="8 14" id="KW-0418">Kinase</keyword>
<dbReference type="Gene3D" id="3.40.50.300">
    <property type="entry name" value="P-loop containing nucleotide triphosphate hydrolases"/>
    <property type="match status" value="1"/>
</dbReference>
<dbReference type="SUPFAM" id="SSF53795">
    <property type="entry name" value="PEP carboxykinase-like"/>
    <property type="match status" value="1"/>
</dbReference>
<comment type="domain">
    <text evidence="14">The Walker A ATP-binding motif also binds Pi and PPi.</text>
</comment>
<evidence type="ECO:0000256" key="5">
    <source>
        <dbReference type="ARBA" id="ARBA00022679"/>
    </source>
</evidence>
<keyword evidence="7 14" id="KW-0547">Nucleotide-binding</keyword>
<dbReference type="GO" id="GO:0000287">
    <property type="term" value="F:magnesium ion binding"/>
    <property type="evidence" value="ECO:0007669"/>
    <property type="project" value="UniProtKB-UniRule"/>
</dbReference>
<comment type="catalytic activity">
    <reaction evidence="13 14">
        <text>[HPr protein]-O-phospho-L-serine + phosphate + H(+) = [HPr protein]-L-serine + diphosphate</text>
        <dbReference type="Rhea" id="RHEA:46604"/>
        <dbReference type="Rhea" id="RHEA-COMP:11602"/>
        <dbReference type="Rhea" id="RHEA-COMP:11603"/>
        <dbReference type="ChEBI" id="CHEBI:15378"/>
        <dbReference type="ChEBI" id="CHEBI:29999"/>
        <dbReference type="ChEBI" id="CHEBI:33019"/>
        <dbReference type="ChEBI" id="CHEBI:43474"/>
        <dbReference type="ChEBI" id="CHEBI:83421"/>
    </reaction>
</comment>
<evidence type="ECO:0000256" key="13">
    <source>
        <dbReference type="ARBA" id="ARBA00047657"/>
    </source>
</evidence>
<feature type="active site" evidence="14">
    <location>
        <position position="163"/>
    </location>
</feature>
<keyword evidence="10 14" id="KW-0460">Magnesium</keyword>
<keyword evidence="12 14" id="KW-0119">Carbohydrate metabolism</keyword>
<feature type="binding site" evidence="14">
    <location>
        <position position="164"/>
    </location>
    <ligand>
        <name>Mg(2+)</name>
        <dbReference type="ChEBI" id="CHEBI:18420"/>
    </ligand>
</feature>
<dbReference type="CDD" id="cd01918">
    <property type="entry name" value="HprK_C"/>
    <property type="match status" value="1"/>
</dbReference>
<feature type="domain" description="HPr kinase/phosphorylase C-terminal" evidence="16">
    <location>
        <begin position="134"/>
        <end position="302"/>
    </location>
</feature>
<dbReference type="HAMAP" id="MF_01249">
    <property type="entry name" value="HPr_kinase"/>
    <property type="match status" value="1"/>
</dbReference>
<dbReference type="GO" id="GO:0004674">
    <property type="term" value="F:protein serine/threonine kinase activity"/>
    <property type="evidence" value="ECO:0007669"/>
    <property type="project" value="UniProtKB-KW"/>
</dbReference>
<keyword evidence="6 14" id="KW-0479">Metal-binding</keyword>
<dbReference type="GO" id="GO:0004712">
    <property type="term" value="F:protein serine/threonine/tyrosine kinase activity"/>
    <property type="evidence" value="ECO:0007669"/>
    <property type="project" value="UniProtKB-UniRule"/>
</dbReference>
<evidence type="ECO:0000256" key="8">
    <source>
        <dbReference type="ARBA" id="ARBA00022777"/>
    </source>
</evidence>
<evidence type="ECO:0000256" key="6">
    <source>
        <dbReference type="ARBA" id="ARBA00022723"/>
    </source>
</evidence>
<comment type="function">
    <text evidence="14">Catalyzes the ATP- as well as the pyrophosphate-dependent phosphorylation of a specific serine residue in HPr, a phosphocarrier protein of the phosphoenolpyruvate-dependent sugar phosphotransferase system (PTS). HprK/P also catalyzes the pyrophosphate-producing, inorganic phosphate-dependent dephosphorylation (phosphorolysis) of seryl-phosphorylated HPr (P-Ser-HPr). The two antagonistic activities of HprK/P are regulated by several intracellular metabolites, which change their concentration in response to the absence or presence of rapidly metabolisable carbon sources (glucose, fructose, etc.) in the growth medium. Therefore, by controlling the phosphorylation state of HPr, HPrK/P is a sensor enzyme that plays a major role in the regulation of carbon metabolism and sugar transport: it mediates carbon catabolite repression (CCR), and regulates PTS-catalyzed carbohydrate uptake and inducer exclusion.</text>
</comment>
<evidence type="ECO:0000256" key="1">
    <source>
        <dbReference type="ARBA" id="ARBA00001120"/>
    </source>
</evidence>
<dbReference type="GO" id="GO:0006109">
    <property type="term" value="P:regulation of carbohydrate metabolic process"/>
    <property type="evidence" value="ECO:0007669"/>
    <property type="project" value="UniProtKB-UniRule"/>
</dbReference>
<evidence type="ECO:0000256" key="14">
    <source>
        <dbReference type="HAMAP-Rule" id="MF_01249"/>
    </source>
</evidence>
<dbReference type="InterPro" id="IPR028979">
    <property type="entry name" value="Ser_kin/Pase_Hpr-like_N_sf"/>
</dbReference>
<evidence type="ECO:0000256" key="3">
    <source>
        <dbReference type="ARBA" id="ARBA00006883"/>
    </source>
</evidence>
<protein>
    <recommendedName>
        <fullName evidence="14">HPr kinase/phosphorylase</fullName>
        <shortName evidence="14">HPrK/P</shortName>
        <ecNumber evidence="14">2.7.11.-</ecNumber>
        <ecNumber evidence="14">2.7.4.-</ecNumber>
    </recommendedName>
    <alternativeName>
        <fullName evidence="14">HPr(Ser) kinase/phosphorylase</fullName>
    </alternativeName>
</protein>
<accession>A0A921SRY7</accession>
<dbReference type="InterPro" id="IPR003755">
    <property type="entry name" value="HPr(Ser)_kin/Pase"/>
</dbReference>
<name>A0A921SRY7_9FIRM</name>
<dbReference type="Pfam" id="PF07475">
    <property type="entry name" value="Hpr_kinase_C"/>
    <property type="match status" value="1"/>
</dbReference>
<comment type="similarity">
    <text evidence="3 14">Belongs to the HPrK/P family.</text>
</comment>
<comment type="cofactor">
    <cofactor evidence="2 14">
        <name>Mg(2+)</name>
        <dbReference type="ChEBI" id="CHEBI:18420"/>
    </cofactor>
</comment>
<evidence type="ECO:0000256" key="7">
    <source>
        <dbReference type="ARBA" id="ARBA00022741"/>
    </source>
</evidence>
<evidence type="ECO:0000256" key="10">
    <source>
        <dbReference type="ARBA" id="ARBA00022842"/>
    </source>
</evidence>
<dbReference type="EMBL" id="DYUC01000020">
    <property type="protein sequence ID" value="HJG85853.1"/>
    <property type="molecule type" value="Genomic_DNA"/>
</dbReference>
<dbReference type="NCBIfam" id="TIGR00679">
    <property type="entry name" value="hpr-ser"/>
    <property type="match status" value="1"/>
</dbReference>
<evidence type="ECO:0000256" key="2">
    <source>
        <dbReference type="ARBA" id="ARBA00001946"/>
    </source>
</evidence>
<keyword evidence="4 14" id="KW-0723">Serine/threonine-protein kinase</keyword>
<dbReference type="PANTHER" id="PTHR30305">
    <property type="entry name" value="PROTEIN YJDM-RELATED"/>
    <property type="match status" value="1"/>
</dbReference>
<comment type="miscellaneous">
    <text evidence="14">Both phosphorylation and phosphorolysis are carried out by the same active site and suggest a common mechanism for both reactions.</text>
</comment>
<dbReference type="AlphaFoldDB" id="A0A921SRY7"/>
<keyword evidence="9 14" id="KW-0067">ATP-binding</keyword>